<dbReference type="GO" id="GO:0005829">
    <property type="term" value="C:cytosol"/>
    <property type="evidence" value="ECO:0007669"/>
    <property type="project" value="TreeGrafter"/>
</dbReference>
<dbReference type="Gene3D" id="2.30.30.40">
    <property type="entry name" value="SH3 Domains"/>
    <property type="match status" value="2"/>
</dbReference>
<feature type="domain" description="CheW-like" evidence="1">
    <location>
        <begin position="1"/>
        <end position="141"/>
    </location>
</feature>
<feature type="domain" description="CheW-like" evidence="1">
    <location>
        <begin position="334"/>
        <end position="483"/>
    </location>
</feature>
<reference evidence="2 3" key="1">
    <citation type="submission" date="2016-03" db="EMBL/GenBank/DDBJ databases">
        <authorList>
            <person name="Ploux O."/>
        </authorList>
    </citation>
    <scope>NUCLEOTIDE SEQUENCE [LARGE SCALE GENOMIC DNA]</scope>
    <source>
        <strain evidence="2 3">BER2</strain>
    </source>
</reference>
<evidence type="ECO:0000313" key="3">
    <source>
        <dbReference type="Proteomes" id="UP000075391"/>
    </source>
</evidence>
<dbReference type="SUPFAM" id="SSF50341">
    <property type="entry name" value="CheW-like"/>
    <property type="match status" value="3"/>
</dbReference>
<dbReference type="InterPro" id="IPR036061">
    <property type="entry name" value="CheW-like_dom_sf"/>
</dbReference>
<feature type="domain" description="CheW-like" evidence="1">
    <location>
        <begin position="163"/>
        <end position="306"/>
    </location>
</feature>
<dbReference type="InterPro" id="IPR039315">
    <property type="entry name" value="CheW"/>
</dbReference>
<evidence type="ECO:0000259" key="1">
    <source>
        <dbReference type="PROSITE" id="PS50851"/>
    </source>
</evidence>
<comment type="caution">
    <text evidence="2">The sequence shown here is derived from an EMBL/GenBank/DDBJ whole genome shotgun (WGS) entry which is preliminary data.</text>
</comment>
<dbReference type="PANTHER" id="PTHR22617">
    <property type="entry name" value="CHEMOTAXIS SENSOR HISTIDINE KINASE-RELATED"/>
    <property type="match status" value="1"/>
</dbReference>
<dbReference type="PANTHER" id="PTHR22617:SF23">
    <property type="entry name" value="CHEMOTAXIS PROTEIN CHEW"/>
    <property type="match status" value="1"/>
</dbReference>
<proteinExistence type="predicted"/>
<dbReference type="PROSITE" id="PS50851">
    <property type="entry name" value="CHEW"/>
    <property type="match status" value="3"/>
</dbReference>
<dbReference type="Proteomes" id="UP000075391">
    <property type="component" value="Unassembled WGS sequence"/>
</dbReference>
<gene>
    <name evidence="2" type="ORF">AZI85_06460</name>
</gene>
<protein>
    <recommendedName>
        <fullName evidence="1">CheW-like domain-containing protein</fullName>
    </recommendedName>
</protein>
<sequence length="492" mass="54803">MFASFRLGTTELAVSISSLQEVVNFPDKVSRVPLAPEYLTGLFNLRGLVAPIVDMAKLLDLPTSEVQENKKVAIVNIDKVRIGLLFDATSEMLNVSEENISWMDERIEGSKSVVRGVLKLNGGDRIIEIIDPALLIQIENIPQILEQAKTSVQTETAKKKSRRAQCITFKSGSLEFGLKIAGISEIIKVPEIKRSVLAVDYCIGMVNLRGSIIPILDFQMFLKLPKADIGAELDERRIVILKLEKIQVGFLVDSVDSIVAFFEEDILPVPMFKQEKVEMMQGLLCPQPDLHILLLKETKILSDQEIVAITKGHQTLYGKKDEDKEAHQKRASDRKPYLSFKLKHMLSTRLGAVDEIAKYTDDMVCPPGYPEYVAGMMNMRGEVVMVVDLRVFYGMTALTDRSQSRILVIKGEKAKYGLLVDEVDAINTLDEGMKLRIPAVLTPQANKDLQGDIKEVVEMNDALGNKRTLMIFEVAEFIKKIEAQAAGIPAAS</sequence>
<dbReference type="GO" id="GO:0007165">
    <property type="term" value="P:signal transduction"/>
    <property type="evidence" value="ECO:0007669"/>
    <property type="project" value="InterPro"/>
</dbReference>
<dbReference type="Gene3D" id="2.40.50.180">
    <property type="entry name" value="CheA-289, Domain 4"/>
    <property type="match status" value="3"/>
</dbReference>
<accession>A0A150WHD7</accession>
<dbReference type="EMBL" id="LUKF01000016">
    <property type="protein sequence ID" value="KYG62241.1"/>
    <property type="molecule type" value="Genomic_DNA"/>
</dbReference>
<evidence type="ECO:0000313" key="2">
    <source>
        <dbReference type="EMBL" id="KYG62241.1"/>
    </source>
</evidence>
<name>A0A150WHD7_BDEBC</name>
<dbReference type="GO" id="GO:0006935">
    <property type="term" value="P:chemotaxis"/>
    <property type="evidence" value="ECO:0007669"/>
    <property type="project" value="InterPro"/>
</dbReference>
<dbReference type="AlphaFoldDB" id="A0A150WHD7"/>
<dbReference type="OrthoDB" id="9790406at2"/>
<dbReference type="Pfam" id="PF01584">
    <property type="entry name" value="CheW"/>
    <property type="match status" value="3"/>
</dbReference>
<dbReference type="SMART" id="SM00260">
    <property type="entry name" value="CheW"/>
    <property type="match status" value="3"/>
</dbReference>
<dbReference type="InterPro" id="IPR002545">
    <property type="entry name" value="CheW-lke_dom"/>
</dbReference>
<organism evidence="2 3">
    <name type="scientific">Bdellovibrio bacteriovorus</name>
    <dbReference type="NCBI Taxonomy" id="959"/>
    <lineage>
        <taxon>Bacteria</taxon>
        <taxon>Pseudomonadati</taxon>
        <taxon>Bdellovibrionota</taxon>
        <taxon>Bdellovibrionia</taxon>
        <taxon>Bdellovibrionales</taxon>
        <taxon>Pseudobdellovibrionaceae</taxon>
        <taxon>Bdellovibrio</taxon>
    </lineage>
</organism>